<dbReference type="InterPro" id="IPR028082">
    <property type="entry name" value="Peripla_BP_I"/>
</dbReference>
<dbReference type="Gene3D" id="1.10.260.40">
    <property type="entry name" value="lambda repressor-like DNA-binding domains"/>
    <property type="match status" value="1"/>
</dbReference>
<gene>
    <name evidence="5" type="ORF">G7070_06675</name>
</gene>
<keyword evidence="3" id="KW-0804">Transcription</keyword>
<dbReference type="PROSITE" id="PS00356">
    <property type="entry name" value="HTH_LACI_1"/>
    <property type="match status" value="1"/>
</dbReference>
<keyword evidence="6" id="KW-1185">Reference proteome</keyword>
<dbReference type="SUPFAM" id="SSF47413">
    <property type="entry name" value="lambda repressor-like DNA-binding domains"/>
    <property type="match status" value="1"/>
</dbReference>
<dbReference type="InterPro" id="IPR000843">
    <property type="entry name" value="HTH_LacI"/>
</dbReference>
<dbReference type="PANTHER" id="PTHR30146">
    <property type="entry name" value="LACI-RELATED TRANSCRIPTIONAL REPRESSOR"/>
    <property type="match status" value="1"/>
</dbReference>
<dbReference type="SUPFAM" id="SSF53822">
    <property type="entry name" value="Periplasmic binding protein-like I"/>
    <property type="match status" value="1"/>
</dbReference>
<dbReference type="GO" id="GO:0003700">
    <property type="term" value="F:DNA-binding transcription factor activity"/>
    <property type="evidence" value="ECO:0007669"/>
    <property type="project" value="TreeGrafter"/>
</dbReference>
<organism evidence="5 6">
    <name type="scientific">Propioniciclava coleopterorum</name>
    <dbReference type="NCBI Taxonomy" id="2714937"/>
    <lineage>
        <taxon>Bacteria</taxon>
        <taxon>Bacillati</taxon>
        <taxon>Actinomycetota</taxon>
        <taxon>Actinomycetes</taxon>
        <taxon>Propionibacteriales</taxon>
        <taxon>Propionibacteriaceae</taxon>
        <taxon>Propioniciclava</taxon>
    </lineage>
</organism>
<keyword evidence="2" id="KW-0238">DNA-binding</keyword>
<dbReference type="Pfam" id="PF00356">
    <property type="entry name" value="LacI"/>
    <property type="match status" value="1"/>
</dbReference>
<feature type="domain" description="HTH lacI-type" evidence="4">
    <location>
        <begin position="7"/>
        <end position="61"/>
    </location>
</feature>
<dbReference type="InterPro" id="IPR010982">
    <property type="entry name" value="Lambda_DNA-bd_dom_sf"/>
</dbReference>
<name>A0A6G7Y5W1_9ACTN</name>
<protein>
    <submittedName>
        <fullName evidence="5">LacI family transcriptional regulator</fullName>
    </submittedName>
</protein>
<dbReference type="GO" id="GO:0000976">
    <property type="term" value="F:transcription cis-regulatory region binding"/>
    <property type="evidence" value="ECO:0007669"/>
    <property type="project" value="TreeGrafter"/>
</dbReference>
<dbReference type="Proteomes" id="UP000501058">
    <property type="component" value="Chromosome"/>
</dbReference>
<dbReference type="SMART" id="SM00354">
    <property type="entry name" value="HTH_LACI"/>
    <property type="match status" value="1"/>
</dbReference>
<keyword evidence="1" id="KW-0805">Transcription regulation</keyword>
<evidence type="ECO:0000313" key="6">
    <source>
        <dbReference type="Proteomes" id="UP000501058"/>
    </source>
</evidence>
<evidence type="ECO:0000256" key="3">
    <source>
        <dbReference type="ARBA" id="ARBA00023163"/>
    </source>
</evidence>
<dbReference type="CDD" id="cd01392">
    <property type="entry name" value="HTH_LacI"/>
    <property type="match status" value="1"/>
</dbReference>
<dbReference type="InterPro" id="IPR046335">
    <property type="entry name" value="LacI/GalR-like_sensor"/>
</dbReference>
<evidence type="ECO:0000313" key="5">
    <source>
        <dbReference type="EMBL" id="QIK72007.1"/>
    </source>
</evidence>
<dbReference type="KEGG" id="prv:G7070_06675"/>
<dbReference type="Pfam" id="PF13377">
    <property type="entry name" value="Peripla_BP_3"/>
    <property type="match status" value="1"/>
</dbReference>
<dbReference type="PANTHER" id="PTHR30146:SF109">
    <property type="entry name" value="HTH-TYPE TRANSCRIPTIONAL REGULATOR GALS"/>
    <property type="match status" value="1"/>
</dbReference>
<dbReference type="Gene3D" id="3.40.50.2300">
    <property type="match status" value="2"/>
</dbReference>
<proteinExistence type="predicted"/>
<evidence type="ECO:0000259" key="4">
    <source>
        <dbReference type="PROSITE" id="PS50932"/>
    </source>
</evidence>
<evidence type="ECO:0000256" key="1">
    <source>
        <dbReference type="ARBA" id="ARBA00023015"/>
    </source>
</evidence>
<dbReference type="PROSITE" id="PS50932">
    <property type="entry name" value="HTH_LACI_2"/>
    <property type="match status" value="1"/>
</dbReference>
<dbReference type="EMBL" id="CP049865">
    <property type="protein sequence ID" value="QIK72007.1"/>
    <property type="molecule type" value="Genomic_DNA"/>
</dbReference>
<dbReference type="AlphaFoldDB" id="A0A6G7Y5W1"/>
<sequence length="342" mass="36562">MERNGAVGVKEVAARAGVSVGTVSNVLNRPAKVSQATRDKVQSAIDELGFVRNEAARQLRAGMSNCVGLIVLNATNPFFNDIAAGAEEVAAEHGVSVLVGNSAEIESREDAYLALFEQQRVRGVLVSPIGAATAKLDRLKRHGIPSVIVDRDITGGSYTSVSVDDVTGGELAVRHLAELGHRRIAYVAGPVNLRQVVDRWEGVERESARHPGMEAEFVHVPNLTIPAGLHAGLQILDRPREEWPTAIFGANDLVALGLLQAMAARDVDVPGDIALIGYDDIEFAAGAAIPLSSISQPRHEIGRRAMELLLATTEAPDRPSERIVLQPELVVRRTTDPDAALD</sequence>
<reference evidence="5 6" key="1">
    <citation type="submission" date="2020-03" db="EMBL/GenBank/DDBJ databases">
        <title>Propioniciclava sp. nov., isolated from Hydrophilus acuminatus.</title>
        <authorList>
            <person name="Hyun D.-W."/>
            <person name="Bae J.-W."/>
        </authorList>
    </citation>
    <scope>NUCLEOTIDE SEQUENCE [LARGE SCALE GENOMIC DNA]</scope>
    <source>
        <strain evidence="5 6">HDW11</strain>
    </source>
</reference>
<accession>A0A6G7Y5W1</accession>
<evidence type="ECO:0000256" key="2">
    <source>
        <dbReference type="ARBA" id="ARBA00023125"/>
    </source>
</evidence>
<dbReference type="RefSeq" id="WP_166232949.1">
    <property type="nucleotide sequence ID" value="NZ_CP049865.1"/>
</dbReference>